<feature type="transmembrane region" description="Helical" evidence="7">
    <location>
        <begin position="475"/>
        <end position="491"/>
    </location>
</feature>
<keyword evidence="2" id="KW-0813">Transport</keyword>
<feature type="transmembrane region" description="Helical" evidence="7">
    <location>
        <begin position="421"/>
        <end position="439"/>
    </location>
</feature>
<name>A0ABQ6N4V0_9STRA</name>
<dbReference type="Pfam" id="PF08449">
    <property type="entry name" value="UAA"/>
    <property type="match status" value="1"/>
</dbReference>
<gene>
    <name evidence="8" type="ORF">TeGR_g5048</name>
</gene>
<evidence type="ECO:0000313" key="8">
    <source>
        <dbReference type="EMBL" id="GMI40065.1"/>
    </source>
</evidence>
<feature type="transmembrane region" description="Helical" evidence="7">
    <location>
        <begin position="185"/>
        <end position="202"/>
    </location>
</feature>
<feature type="transmembrane region" description="Helical" evidence="7">
    <location>
        <begin position="344"/>
        <end position="364"/>
    </location>
</feature>
<feature type="transmembrane region" description="Helical" evidence="7">
    <location>
        <begin position="311"/>
        <end position="329"/>
    </location>
</feature>
<evidence type="ECO:0000256" key="6">
    <source>
        <dbReference type="SAM" id="MobiDB-lite"/>
    </source>
</evidence>
<evidence type="ECO:0000256" key="5">
    <source>
        <dbReference type="ARBA" id="ARBA00023136"/>
    </source>
</evidence>
<feature type="region of interest" description="Disordered" evidence="6">
    <location>
        <begin position="96"/>
        <end position="158"/>
    </location>
</feature>
<dbReference type="InterPro" id="IPR037185">
    <property type="entry name" value="EmrE-like"/>
</dbReference>
<feature type="transmembrane region" description="Helical" evidence="7">
    <location>
        <begin position="446"/>
        <end position="469"/>
    </location>
</feature>
<sequence>MASSLLASMAWDPFSPAPPGPPPPVGFARSLYQDDDPSLIPSFDPSSAAAPPPPTSTEQELRLLATNFLLYVAMVIITAMVARQYFPHTMDLAGTSPGTSNGTDPAVPAGSAAAPAPRRDADPPSSLDDSSDSDDDPAASFLHPASSPPPSPSRRASFVPTSLNHAAAAAVPVQTEAPGVVFRRLMFCAAGLVGTFVTWGVLQERICAHRYPRETGEFFPYTYFLVFTNRLWSLLFSAALVAKSKDGFRWVEGMLIYEYSFPSISNMLSSWCQYEALKYVTFPAQTLFKSFKIFPVMLMGKFLFGTTYPTYDYAAVLVIGAGISFFMLGSPENVEFDRGIDGDAHAGVSTGVILLSLFLLFDSFTGQFQSRMFTRHSKLTVPELLFATNAFSTVLSLITLVHTDELRPALDFVWKHSEIHLHFFLFSVCSTVGQLLIFYTIKNFGAVIFAIIMVVRVLISIVVSCVMYGHDIDATGLGGLALVMAGVLYRVKMKAGDKQLLLFEGINEGQGKVMVREWREHLEL</sequence>
<evidence type="ECO:0000256" key="7">
    <source>
        <dbReference type="SAM" id="Phobius"/>
    </source>
</evidence>
<feature type="compositionally biased region" description="Pro residues" evidence="6">
    <location>
        <begin position="15"/>
        <end position="25"/>
    </location>
</feature>
<keyword evidence="9" id="KW-1185">Reference proteome</keyword>
<dbReference type="SUPFAM" id="SSF103481">
    <property type="entry name" value="Multidrug resistance efflux transporter EmrE"/>
    <property type="match status" value="1"/>
</dbReference>
<keyword evidence="3 7" id="KW-0812">Transmembrane</keyword>
<protein>
    <submittedName>
        <fullName evidence="8">Uncharacterized protein</fullName>
    </submittedName>
</protein>
<organism evidence="8 9">
    <name type="scientific">Tetraparma gracilis</name>
    <dbReference type="NCBI Taxonomy" id="2962635"/>
    <lineage>
        <taxon>Eukaryota</taxon>
        <taxon>Sar</taxon>
        <taxon>Stramenopiles</taxon>
        <taxon>Ochrophyta</taxon>
        <taxon>Bolidophyceae</taxon>
        <taxon>Parmales</taxon>
        <taxon>Triparmaceae</taxon>
        <taxon>Tetraparma</taxon>
    </lineage>
</organism>
<feature type="transmembrane region" description="Helical" evidence="7">
    <location>
        <begin position="384"/>
        <end position="401"/>
    </location>
</feature>
<reference evidence="8 9" key="1">
    <citation type="journal article" date="2023" name="Commun. Biol.">
        <title>Genome analysis of Parmales, the sister group of diatoms, reveals the evolutionary specialization of diatoms from phago-mixotrophs to photoautotrophs.</title>
        <authorList>
            <person name="Ban H."/>
            <person name="Sato S."/>
            <person name="Yoshikawa S."/>
            <person name="Yamada K."/>
            <person name="Nakamura Y."/>
            <person name="Ichinomiya M."/>
            <person name="Sato N."/>
            <person name="Blanc-Mathieu R."/>
            <person name="Endo H."/>
            <person name="Kuwata A."/>
            <person name="Ogata H."/>
        </authorList>
    </citation>
    <scope>NUCLEOTIDE SEQUENCE [LARGE SCALE GENOMIC DNA]</scope>
</reference>
<dbReference type="PANTHER" id="PTHR10778">
    <property type="entry name" value="SOLUTE CARRIER FAMILY 35 MEMBER B"/>
    <property type="match status" value="1"/>
</dbReference>
<evidence type="ECO:0000256" key="3">
    <source>
        <dbReference type="ARBA" id="ARBA00022692"/>
    </source>
</evidence>
<evidence type="ECO:0000256" key="1">
    <source>
        <dbReference type="ARBA" id="ARBA00004141"/>
    </source>
</evidence>
<evidence type="ECO:0000256" key="4">
    <source>
        <dbReference type="ARBA" id="ARBA00022989"/>
    </source>
</evidence>
<feature type="region of interest" description="Disordered" evidence="6">
    <location>
        <begin position="12"/>
        <end position="57"/>
    </location>
</feature>
<proteinExistence type="predicted"/>
<evidence type="ECO:0000313" key="9">
    <source>
        <dbReference type="Proteomes" id="UP001165060"/>
    </source>
</evidence>
<keyword evidence="5 7" id="KW-0472">Membrane</keyword>
<feature type="compositionally biased region" description="Low complexity" evidence="6">
    <location>
        <begin position="104"/>
        <end position="116"/>
    </location>
</feature>
<dbReference type="Proteomes" id="UP001165060">
    <property type="component" value="Unassembled WGS sequence"/>
</dbReference>
<dbReference type="EMBL" id="BRYB01000906">
    <property type="protein sequence ID" value="GMI40065.1"/>
    <property type="molecule type" value="Genomic_DNA"/>
</dbReference>
<feature type="transmembrane region" description="Helical" evidence="7">
    <location>
        <begin position="61"/>
        <end position="82"/>
    </location>
</feature>
<dbReference type="InterPro" id="IPR013657">
    <property type="entry name" value="SCL35B1-4/HUT1"/>
</dbReference>
<evidence type="ECO:0000256" key="2">
    <source>
        <dbReference type="ARBA" id="ARBA00022448"/>
    </source>
</evidence>
<keyword evidence="4 7" id="KW-1133">Transmembrane helix</keyword>
<comment type="caution">
    <text evidence="8">The sequence shown here is derived from an EMBL/GenBank/DDBJ whole genome shotgun (WGS) entry which is preliminary data.</text>
</comment>
<accession>A0ABQ6N4V0</accession>
<dbReference type="PANTHER" id="PTHR10778:SF13">
    <property type="entry name" value="ADENOSINE 3'-PHOSPHO 5'-PHOSPHOSULFATE TRANSPORTER 1"/>
    <property type="match status" value="1"/>
</dbReference>
<comment type="subcellular location">
    <subcellularLocation>
        <location evidence="1">Membrane</location>
        <topology evidence="1">Multi-pass membrane protein</topology>
    </subcellularLocation>
</comment>